<name>S4M617_9ACTN</name>
<keyword evidence="3" id="KW-1185">Reference proteome</keyword>
<gene>
    <name evidence="2" type="ORF">STAFG_8274</name>
</gene>
<dbReference type="Proteomes" id="UP000015001">
    <property type="component" value="Unassembled WGS sequence"/>
</dbReference>
<feature type="compositionally biased region" description="Polar residues" evidence="1">
    <location>
        <begin position="30"/>
        <end position="39"/>
    </location>
</feature>
<evidence type="ECO:0000313" key="2">
    <source>
        <dbReference type="EMBL" id="EPJ34663.1"/>
    </source>
</evidence>
<dbReference type="EMBL" id="AOPY01001686">
    <property type="protein sequence ID" value="EPJ34663.1"/>
    <property type="molecule type" value="Genomic_DNA"/>
</dbReference>
<sequence>MTSTYVDNPLSSTSIDKPNGRPEPGPAVNAYNSAGTTDW</sequence>
<feature type="compositionally biased region" description="Polar residues" evidence="1">
    <location>
        <begin position="1"/>
        <end position="16"/>
    </location>
</feature>
<dbReference type="HOGENOM" id="CLU_3317409_0_0_11"/>
<dbReference type="PATRIC" id="fig|1283301.3.peg.8212"/>
<protein>
    <submittedName>
        <fullName evidence="2">Uncharacterized protein</fullName>
    </submittedName>
</protein>
<organism evidence="2 3">
    <name type="scientific">Streptomyces afghaniensis 772</name>
    <dbReference type="NCBI Taxonomy" id="1283301"/>
    <lineage>
        <taxon>Bacteria</taxon>
        <taxon>Bacillati</taxon>
        <taxon>Actinomycetota</taxon>
        <taxon>Actinomycetes</taxon>
        <taxon>Kitasatosporales</taxon>
        <taxon>Streptomycetaceae</taxon>
        <taxon>Streptomyces</taxon>
    </lineage>
</organism>
<accession>S4M617</accession>
<evidence type="ECO:0000313" key="3">
    <source>
        <dbReference type="Proteomes" id="UP000015001"/>
    </source>
</evidence>
<evidence type="ECO:0000256" key="1">
    <source>
        <dbReference type="SAM" id="MobiDB-lite"/>
    </source>
</evidence>
<feature type="region of interest" description="Disordered" evidence="1">
    <location>
        <begin position="1"/>
        <end position="39"/>
    </location>
</feature>
<reference evidence="2 3" key="1">
    <citation type="submission" date="2013-02" db="EMBL/GenBank/DDBJ databases">
        <title>Draft Genome Sequence of Streptomyces afghaniensis, Which Produces Compounds of the Julimycin B-Complex.</title>
        <authorList>
            <person name="Gruening B.A."/>
            <person name="Praeg A."/>
            <person name="Erxleben A."/>
            <person name="Guenther S."/>
            <person name="Fiedler H.-P."/>
            <person name="Goodfellow M."/>
            <person name="Mueller M."/>
        </authorList>
    </citation>
    <scope>NUCLEOTIDE SEQUENCE [LARGE SCALE GENOMIC DNA]</scope>
    <source>
        <strain evidence="2 3">772</strain>
    </source>
</reference>
<comment type="caution">
    <text evidence="2">The sequence shown here is derived from an EMBL/GenBank/DDBJ whole genome shotgun (WGS) entry which is preliminary data.</text>
</comment>
<proteinExistence type="predicted"/>
<dbReference type="AlphaFoldDB" id="S4M617"/>